<dbReference type="RefSeq" id="WP_113889775.1">
    <property type="nucleotide sequence ID" value="NZ_QNRK01000013.1"/>
</dbReference>
<dbReference type="Gene3D" id="1.10.3210.10">
    <property type="entry name" value="Hypothetical protein af1432"/>
    <property type="match status" value="1"/>
</dbReference>
<organism evidence="2 3">
    <name type="scientific">Roseiarcus fermentans</name>
    <dbReference type="NCBI Taxonomy" id="1473586"/>
    <lineage>
        <taxon>Bacteria</taxon>
        <taxon>Pseudomonadati</taxon>
        <taxon>Pseudomonadota</taxon>
        <taxon>Alphaproteobacteria</taxon>
        <taxon>Hyphomicrobiales</taxon>
        <taxon>Roseiarcaceae</taxon>
        <taxon>Roseiarcus</taxon>
    </lineage>
</organism>
<keyword evidence="3" id="KW-1185">Reference proteome</keyword>
<dbReference type="Proteomes" id="UP000253529">
    <property type="component" value="Unassembled WGS sequence"/>
</dbReference>
<dbReference type="SUPFAM" id="SSF109604">
    <property type="entry name" value="HD-domain/PDEase-like"/>
    <property type="match status" value="1"/>
</dbReference>
<sequence>MIAALAARRLGKFLAGDFRDIFGSAHEDQAERLGSLACSAIEAIAKSDALYHNFEHTMLVTAVGRDILRGRLLTQRIEPSDYLHLICACLLHDIGFVRGILKGDTTSEFVIDQSGRKVTLQRGASDAALMPYHVDRSKLFVYERLGNSPHLDPARVAEAIELTRFPPCLDGPGGADLEARLMLASDLIGQLGDPLYPKKANALFAEFEETGTNRQFGYDTPADLVDKYPTFFSNSVKDHIEEGVKYLSITASGRQWVANLHNHVWCAEHGQWLMGPQH</sequence>
<evidence type="ECO:0000259" key="1">
    <source>
        <dbReference type="SMART" id="SM00471"/>
    </source>
</evidence>
<dbReference type="OrthoDB" id="505007at2"/>
<dbReference type="EMBL" id="QNRK01000013">
    <property type="protein sequence ID" value="RBP12946.1"/>
    <property type="molecule type" value="Genomic_DNA"/>
</dbReference>
<accession>A0A366FFR4</accession>
<comment type="caution">
    <text evidence="2">The sequence shown here is derived from an EMBL/GenBank/DDBJ whole genome shotgun (WGS) entry which is preliminary data.</text>
</comment>
<evidence type="ECO:0000313" key="2">
    <source>
        <dbReference type="EMBL" id="RBP12946.1"/>
    </source>
</evidence>
<feature type="domain" description="HD/PDEase" evidence="1">
    <location>
        <begin position="49"/>
        <end position="200"/>
    </location>
</feature>
<dbReference type="AlphaFoldDB" id="A0A366FFR4"/>
<dbReference type="SMART" id="SM00471">
    <property type="entry name" value="HDc"/>
    <property type="match status" value="1"/>
</dbReference>
<protein>
    <recommendedName>
        <fullName evidence="1">HD/PDEase domain-containing protein</fullName>
    </recommendedName>
</protein>
<evidence type="ECO:0000313" key="3">
    <source>
        <dbReference type="Proteomes" id="UP000253529"/>
    </source>
</evidence>
<dbReference type="CDD" id="cd00077">
    <property type="entry name" value="HDc"/>
    <property type="match status" value="1"/>
</dbReference>
<gene>
    <name evidence="2" type="ORF">DFR50_113138</name>
</gene>
<name>A0A366FFR4_9HYPH</name>
<reference evidence="2 3" key="1">
    <citation type="submission" date="2018-06" db="EMBL/GenBank/DDBJ databases">
        <title>Genomic Encyclopedia of Type Strains, Phase IV (KMG-IV): sequencing the most valuable type-strain genomes for metagenomic binning, comparative biology and taxonomic classification.</title>
        <authorList>
            <person name="Goeker M."/>
        </authorList>
    </citation>
    <scope>NUCLEOTIDE SEQUENCE [LARGE SCALE GENOMIC DNA]</scope>
    <source>
        <strain evidence="2 3">DSM 24875</strain>
    </source>
</reference>
<dbReference type="InterPro" id="IPR003607">
    <property type="entry name" value="HD/PDEase_dom"/>
</dbReference>
<proteinExistence type="predicted"/>